<dbReference type="InParanoid" id="A0A2T3AEB2"/>
<dbReference type="Gene3D" id="2.70.50.70">
    <property type="match status" value="1"/>
</dbReference>
<name>A0A2T3AEB2_9PEZI</name>
<evidence type="ECO:0000313" key="2">
    <source>
        <dbReference type="Proteomes" id="UP000241462"/>
    </source>
</evidence>
<dbReference type="AlphaFoldDB" id="A0A2T3AEB2"/>
<sequence length="71" mass="7791">MQNIRTVYSLFAEPVQGYPNYPPATSPKTIERQWTDYNPIMSVSDAKMTCNGGASAPLRKTIEAGLNITAI</sequence>
<organism evidence="1 2">
    <name type="scientific">Coniella lustricola</name>
    <dbReference type="NCBI Taxonomy" id="2025994"/>
    <lineage>
        <taxon>Eukaryota</taxon>
        <taxon>Fungi</taxon>
        <taxon>Dikarya</taxon>
        <taxon>Ascomycota</taxon>
        <taxon>Pezizomycotina</taxon>
        <taxon>Sordariomycetes</taxon>
        <taxon>Sordariomycetidae</taxon>
        <taxon>Diaporthales</taxon>
        <taxon>Schizoparmaceae</taxon>
        <taxon>Coniella</taxon>
    </lineage>
</organism>
<protein>
    <submittedName>
        <fullName evidence="1">Uncharacterized protein</fullName>
    </submittedName>
</protein>
<keyword evidence="2" id="KW-1185">Reference proteome</keyword>
<dbReference type="STRING" id="2025994.A0A2T3AEB2"/>
<evidence type="ECO:0000313" key="1">
    <source>
        <dbReference type="EMBL" id="PSR93991.1"/>
    </source>
</evidence>
<dbReference type="OrthoDB" id="4849160at2759"/>
<dbReference type="Proteomes" id="UP000241462">
    <property type="component" value="Unassembled WGS sequence"/>
</dbReference>
<gene>
    <name evidence="1" type="ORF">BD289DRAFT_428096</name>
</gene>
<reference evidence="1 2" key="1">
    <citation type="journal article" date="2018" name="Mycol. Prog.">
        <title>Coniella lustricola, a new species from submerged detritus.</title>
        <authorList>
            <person name="Raudabaugh D.B."/>
            <person name="Iturriaga T."/>
            <person name="Carver A."/>
            <person name="Mondo S."/>
            <person name="Pangilinan J."/>
            <person name="Lipzen A."/>
            <person name="He G."/>
            <person name="Amirebrahimi M."/>
            <person name="Grigoriev I.V."/>
            <person name="Miller A.N."/>
        </authorList>
    </citation>
    <scope>NUCLEOTIDE SEQUENCE [LARGE SCALE GENOMIC DNA]</scope>
    <source>
        <strain evidence="1 2">B22-T-1</strain>
    </source>
</reference>
<proteinExistence type="predicted"/>
<dbReference type="EMBL" id="KZ678402">
    <property type="protein sequence ID" value="PSR93991.1"/>
    <property type="molecule type" value="Genomic_DNA"/>
</dbReference>
<accession>A0A2T3AEB2</accession>